<reference evidence="1 2" key="1">
    <citation type="submission" date="2020-04" db="EMBL/GenBank/DDBJ databases">
        <authorList>
            <person name="De Canck E."/>
        </authorList>
    </citation>
    <scope>NUCLEOTIDE SEQUENCE [LARGE SCALE GENOMIC DNA]</scope>
    <source>
        <strain evidence="1 2">LMG 28138</strain>
    </source>
</reference>
<protein>
    <submittedName>
        <fullName evidence="1">Uncharacterized protein</fullName>
    </submittedName>
</protein>
<accession>A0A6S7BJV4</accession>
<dbReference type="AlphaFoldDB" id="A0A6S7BJV4"/>
<gene>
    <name evidence="1" type="ORF">LMG28138_05266</name>
</gene>
<sequence length="100" mass="10588">MRVDVITMRLSGGAVPKTDAGPRATTAGELAIDTEEIAGLGAQVTVARLRTDGTTQACELLPALMDAKLTELADDTFVLTGVELQGPSRFAQAWYCKVHL</sequence>
<evidence type="ECO:0000313" key="1">
    <source>
        <dbReference type="EMBL" id="CAB3802927.1"/>
    </source>
</evidence>
<name>A0A6S7BJV4_9BURK</name>
<keyword evidence="2" id="KW-1185">Reference proteome</keyword>
<evidence type="ECO:0000313" key="2">
    <source>
        <dbReference type="Proteomes" id="UP000494115"/>
    </source>
</evidence>
<dbReference type="RefSeq" id="WP_175107837.1">
    <property type="nucleotide sequence ID" value="NZ_CADIKM010000051.1"/>
</dbReference>
<dbReference type="EMBL" id="CADIKM010000051">
    <property type="protein sequence ID" value="CAB3802927.1"/>
    <property type="molecule type" value="Genomic_DNA"/>
</dbReference>
<dbReference type="Proteomes" id="UP000494115">
    <property type="component" value="Unassembled WGS sequence"/>
</dbReference>
<proteinExistence type="predicted"/>
<organism evidence="1 2">
    <name type="scientific">Pararobbsia alpina</name>
    <dbReference type="NCBI Taxonomy" id="621374"/>
    <lineage>
        <taxon>Bacteria</taxon>
        <taxon>Pseudomonadati</taxon>
        <taxon>Pseudomonadota</taxon>
        <taxon>Betaproteobacteria</taxon>
        <taxon>Burkholderiales</taxon>
        <taxon>Burkholderiaceae</taxon>
        <taxon>Pararobbsia</taxon>
    </lineage>
</organism>